<evidence type="ECO:0000313" key="4">
    <source>
        <dbReference type="EMBL" id="PVY38027.1"/>
    </source>
</evidence>
<dbReference type="InterPro" id="IPR006674">
    <property type="entry name" value="HD_domain"/>
</dbReference>
<accession>A0A2U1ANX4</accession>
<dbReference type="GO" id="GO:0006203">
    <property type="term" value="P:dGTP catabolic process"/>
    <property type="evidence" value="ECO:0007669"/>
    <property type="project" value="TreeGrafter"/>
</dbReference>
<keyword evidence="5" id="KW-1185">Reference proteome</keyword>
<dbReference type="Gene3D" id="1.10.3550.10">
    <property type="entry name" value="eoxyguanosinetriphosphate triphosphohydrolase domain-like"/>
    <property type="match status" value="1"/>
</dbReference>
<dbReference type="InterPro" id="IPR023293">
    <property type="entry name" value="dGTP_triP_hydro_central_sf"/>
</dbReference>
<dbReference type="Proteomes" id="UP000245959">
    <property type="component" value="Unassembled WGS sequence"/>
</dbReference>
<evidence type="ECO:0000256" key="2">
    <source>
        <dbReference type="SAM" id="MobiDB-lite"/>
    </source>
</evidence>
<dbReference type="NCBIfam" id="NF002205">
    <property type="entry name" value="PRK01096.1"/>
    <property type="match status" value="1"/>
</dbReference>
<dbReference type="PANTHER" id="PTHR11373">
    <property type="entry name" value="DEOXYNUCLEOSIDE TRIPHOSPHATE TRIPHOSPHOHYDROLASE"/>
    <property type="match status" value="1"/>
</dbReference>
<feature type="region of interest" description="Disordered" evidence="2">
    <location>
        <begin position="1"/>
        <end position="24"/>
    </location>
</feature>
<dbReference type="RefSeq" id="WP_116885257.1">
    <property type="nucleotide sequence ID" value="NZ_CABMMC010000042.1"/>
</dbReference>
<gene>
    <name evidence="4" type="ORF">C8D82_12949</name>
</gene>
<keyword evidence="1" id="KW-0378">Hydrolase</keyword>
<comment type="caution">
    <text evidence="4">The sequence shown here is derived from an EMBL/GenBank/DDBJ whole genome shotgun (WGS) entry which is preliminary data.</text>
</comment>
<dbReference type="Gene3D" id="1.10.3210.10">
    <property type="entry name" value="Hypothetical protein af1432"/>
    <property type="match status" value="1"/>
</dbReference>
<name>A0A2U1ANX4_9BACT</name>
<dbReference type="InterPro" id="IPR006261">
    <property type="entry name" value="dGTPase"/>
</dbReference>
<dbReference type="InterPro" id="IPR027432">
    <property type="entry name" value="dGTP_triphosphohydrolase_C"/>
</dbReference>
<dbReference type="EMBL" id="QEKH01000029">
    <property type="protein sequence ID" value="PVY38027.1"/>
    <property type="molecule type" value="Genomic_DNA"/>
</dbReference>
<dbReference type="AlphaFoldDB" id="A0A2U1ANX4"/>
<evidence type="ECO:0000256" key="1">
    <source>
        <dbReference type="ARBA" id="ARBA00022801"/>
    </source>
</evidence>
<dbReference type="GeneID" id="78296537"/>
<dbReference type="SMART" id="SM00471">
    <property type="entry name" value="HDc"/>
    <property type="match status" value="1"/>
</dbReference>
<dbReference type="InterPro" id="IPR050135">
    <property type="entry name" value="dGTPase-like"/>
</dbReference>
<dbReference type="GO" id="GO:0008832">
    <property type="term" value="F:dGTPase activity"/>
    <property type="evidence" value="ECO:0007669"/>
    <property type="project" value="TreeGrafter"/>
</dbReference>
<organism evidence="4 5">
    <name type="scientific">Victivallis vadensis</name>
    <dbReference type="NCBI Taxonomy" id="172901"/>
    <lineage>
        <taxon>Bacteria</taxon>
        <taxon>Pseudomonadati</taxon>
        <taxon>Lentisphaerota</taxon>
        <taxon>Lentisphaeria</taxon>
        <taxon>Victivallales</taxon>
        <taxon>Victivallaceae</taxon>
        <taxon>Victivallis</taxon>
    </lineage>
</organism>
<dbReference type="PANTHER" id="PTHR11373:SF32">
    <property type="entry name" value="DEOXYGUANOSINETRIPHOSPHATE TRIPHOSPHOHYDROLASE"/>
    <property type="match status" value="1"/>
</dbReference>
<dbReference type="InterPro" id="IPR003607">
    <property type="entry name" value="HD/PDEase_dom"/>
</dbReference>
<dbReference type="Gene3D" id="1.10.3410.10">
    <property type="entry name" value="putative deoxyguanosinetriphosphate triphosphohydrolase like domain"/>
    <property type="match status" value="1"/>
</dbReference>
<reference evidence="4 5" key="1">
    <citation type="submission" date="2018-04" db="EMBL/GenBank/DDBJ databases">
        <title>Genomic Encyclopedia of Type Strains, Phase IV (KMG-IV): sequencing the most valuable type-strain genomes for metagenomic binning, comparative biology and taxonomic classification.</title>
        <authorList>
            <person name="Goeker M."/>
        </authorList>
    </citation>
    <scope>NUCLEOTIDE SEQUENCE [LARGE SCALE GENOMIC DNA]</scope>
    <source>
        <strain evidence="4 5">DSM 14823</strain>
    </source>
</reference>
<dbReference type="NCBIfam" id="TIGR01353">
    <property type="entry name" value="dGTP_triPase"/>
    <property type="match status" value="1"/>
</dbReference>
<evidence type="ECO:0000313" key="5">
    <source>
        <dbReference type="Proteomes" id="UP000245959"/>
    </source>
</evidence>
<dbReference type="Pfam" id="PF13286">
    <property type="entry name" value="HD_assoc"/>
    <property type="match status" value="1"/>
</dbReference>
<sequence>MEWKTLLSPHRVGSSKPGVISQDRSPFQRDFDRIVFSGSFRRLQDKTQVFPLAKTDYVRTRLTHSLEASSIGRSLGTAVGVFICREFDTAGGQPSDVGAAVAAAALAHDIGNPPLGHAGEEAIRHWFTHSPVAQPMRNMMNDDEAADIERYEGNAQGFRVLTRLEMPDQPGGMQLTCATLGAFAKYPCASRVETKPSGVAGKKFNFFRLEQEFFKEVAESTGLVQAGPWAWQRHPLSYLVEAADDIAYRIVDFEDGQRLGLIDYSELERLFLEIIDSERSAEYVATIRSPIRRAEFLRAQVIGRLVREVSQVFIDHHDELLAGTLPKPLLSYVGCQEPLRRIESRSTRDIYNHRKVAEVIGAGFELVSGMLDIFVPCVNEMALEAVGGKTASFRSRRISALIPDMEENLGCEQWRQSGYYRLMHVLDYVSGMTDSYAVSLYQKLKGISL</sequence>
<proteinExistence type="predicted"/>
<dbReference type="SUPFAM" id="SSF109604">
    <property type="entry name" value="HD-domain/PDEase-like"/>
    <property type="match status" value="1"/>
</dbReference>
<dbReference type="InterPro" id="IPR026875">
    <property type="entry name" value="PHydrolase_assoc_dom"/>
</dbReference>
<dbReference type="OrthoDB" id="9803619at2"/>
<protein>
    <submittedName>
        <fullName evidence="4">dGTPase</fullName>
    </submittedName>
</protein>
<feature type="domain" description="HD/PDEase" evidence="3">
    <location>
        <begin position="57"/>
        <end position="258"/>
    </location>
</feature>
<evidence type="ECO:0000259" key="3">
    <source>
        <dbReference type="SMART" id="SM00471"/>
    </source>
</evidence>
<dbReference type="Pfam" id="PF01966">
    <property type="entry name" value="HD"/>
    <property type="match status" value="1"/>
</dbReference>